<dbReference type="SUPFAM" id="SSF89447">
    <property type="entry name" value="AbrB/MazE/MraZ-like"/>
    <property type="match status" value="1"/>
</dbReference>
<feature type="domain" description="SpoVT-AbrB" evidence="1">
    <location>
        <begin position="6"/>
        <end position="51"/>
    </location>
</feature>
<dbReference type="Proteomes" id="UP000516349">
    <property type="component" value="Chromosome"/>
</dbReference>
<dbReference type="EMBL" id="CP060244">
    <property type="protein sequence ID" value="QNT79255.1"/>
    <property type="molecule type" value="Genomic_DNA"/>
</dbReference>
<dbReference type="GO" id="GO:0097351">
    <property type="term" value="F:toxin sequestering activity"/>
    <property type="evidence" value="ECO:0007669"/>
    <property type="project" value="InterPro"/>
</dbReference>
<sequence>METSIKKWGNSTAIRIPSALIKESGMKIDQAVDVQVKDDTIIIKPIKKQKYALDSLLSGITEDNRHNEVESFGPVGNEEW</sequence>
<gene>
    <name evidence="2" type="primary">mazE</name>
    <name evidence="2" type="ORF">JGUZn3_20500</name>
</gene>
<protein>
    <submittedName>
        <fullName evidence="2">Antitoxin MazE</fullName>
    </submittedName>
</protein>
<dbReference type="AlphaFoldDB" id="A0A7H1NTZ5"/>
<organism evidence="2 3">
    <name type="scientific">Entomobacter blattae</name>
    <dbReference type="NCBI Taxonomy" id="2762277"/>
    <lineage>
        <taxon>Bacteria</taxon>
        <taxon>Pseudomonadati</taxon>
        <taxon>Pseudomonadota</taxon>
        <taxon>Alphaproteobacteria</taxon>
        <taxon>Acetobacterales</taxon>
        <taxon>Acetobacteraceae</taxon>
        <taxon>Entomobacter</taxon>
    </lineage>
</organism>
<dbReference type="InterPro" id="IPR039052">
    <property type="entry name" value="Antitox_PemI-like"/>
</dbReference>
<evidence type="ECO:0000313" key="2">
    <source>
        <dbReference type="EMBL" id="QNT79255.1"/>
    </source>
</evidence>
<dbReference type="InterPro" id="IPR037914">
    <property type="entry name" value="SpoVT-AbrB_sf"/>
</dbReference>
<keyword evidence="3" id="KW-1185">Reference proteome</keyword>
<dbReference type="SMART" id="SM00966">
    <property type="entry name" value="SpoVT_AbrB"/>
    <property type="match status" value="1"/>
</dbReference>
<dbReference type="Pfam" id="PF04014">
    <property type="entry name" value="MazE_antitoxin"/>
    <property type="match status" value="1"/>
</dbReference>
<accession>A0A7H1NTZ5</accession>
<proteinExistence type="predicted"/>
<dbReference type="InterPro" id="IPR007159">
    <property type="entry name" value="SpoVT-AbrB_dom"/>
</dbReference>
<dbReference type="PANTHER" id="PTHR40516">
    <property type="entry name" value="ANTITOXIN CHPS-RELATED"/>
    <property type="match status" value="1"/>
</dbReference>
<dbReference type="KEGG" id="ebla:JGUZn3_20500"/>
<dbReference type="Gene3D" id="2.10.260.10">
    <property type="match status" value="1"/>
</dbReference>
<dbReference type="PANTHER" id="PTHR40516:SF1">
    <property type="entry name" value="ANTITOXIN CHPS-RELATED"/>
    <property type="match status" value="1"/>
</dbReference>
<dbReference type="RefSeq" id="WP_203413437.1">
    <property type="nucleotide sequence ID" value="NZ_CP060244.1"/>
</dbReference>
<evidence type="ECO:0000313" key="3">
    <source>
        <dbReference type="Proteomes" id="UP000516349"/>
    </source>
</evidence>
<reference evidence="2 3" key="1">
    <citation type="submission" date="2020-08" db="EMBL/GenBank/DDBJ databases">
        <title>Complete genome sequence of Entomobacter blattae G55GP.</title>
        <authorList>
            <person name="Poehlein A."/>
            <person name="Guzman J."/>
            <person name="Daniel R."/>
            <person name="Vilcinskas A."/>
        </authorList>
    </citation>
    <scope>NUCLEOTIDE SEQUENCE [LARGE SCALE GENOMIC DNA]</scope>
    <source>
        <strain evidence="2 3">G55GP</strain>
    </source>
</reference>
<name>A0A7H1NTZ5_9PROT</name>
<evidence type="ECO:0000259" key="1">
    <source>
        <dbReference type="SMART" id="SM00966"/>
    </source>
</evidence>
<dbReference type="GO" id="GO:0003677">
    <property type="term" value="F:DNA binding"/>
    <property type="evidence" value="ECO:0007669"/>
    <property type="project" value="InterPro"/>
</dbReference>